<dbReference type="EMBL" id="JAPZBT010000006">
    <property type="protein sequence ID" value="KAJ5355648.1"/>
    <property type="molecule type" value="Genomic_DNA"/>
</dbReference>
<evidence type="ECO:0000313" key="7">
    <source>
        <dbReference type="EMBL" id="KAJ5355648.1"/>
    </source>
</evidence>
<feature type="transmembrane region" description="Helical" evidence="6">
    <location>
        <begin position="431"/>
        <end position="450"/>
    </location>
</feature>
<feature type="transmembrane region" description="Helical" evidence="6">
    <location>
        <begin position="502"/>
        <end position="520"/>
    </location>
</feature>
<organism evidence="7 8">
    <name type="scientific">Penicillium concentricum</name>
    <dbReference type="NCBI Taxonomy" id="293559"/>
    <lineage>
        <taxon>Eukaryota</taxon>
        <taxon>Fungi</taxon>
        <taxon>Dikarya</taxon>
        <taxon>Ascomycota</taxon>
        <taxon>Pezizomycotina</taxon>
        <taxon>Eurotiomycetes</taxon>
        <taxon>Eurotiomycetidae</taxon>
        <taxon>Eurotiales</taxon>
        <taxon>Aspergillaceae</taxon>
        <taxon>Penicillium</taxon>
    </lineage>
</organism>
<reference evidence="7" key="2">
    <citation type="journal article" date="2023" name="IMA Fungus">
        <title>Comparative genomic study of the Penicillium genus elucidates a diverse pangenome and 15 lateral gene transfer events.</title>
        <authorList>
            <person name="Petersen C."/>
            <person name="Sorensen T."/>
            <person name="Nielsen M.R."/>
            <person name="Sondergaard T.E."/>
            <person name="Sorensen J.L."/>
            <person name="Fitzpatrick D.A."/>
            <person name="Frisvad J.C."/>
            <person name="Nielsen K.L."/>
        </authorList>
    </citation>
    <scope>NUCLEOTIDE SEQUENCE</scope>
    <source>
        <strain evidence="7">IBT 3081</strain>
    </source>
</reference>
<accession>A0A9W9RDQ9</accession>
<feature type="transmembrane region" description="Helical" evidence="6">
    <location>
        <begin position="389"/>
        <end position="410"/>
    </location>
</feature>
<keyword evidence="4 6" id="KW-0472">Membrane</keyword>
<dbReference type="GO" id="GO:1990961">
    <property type="term" value="P:xenobiotic detoxification by transmembrane export across the plasma membrane"/>
    <property type="evidence" value="ECO:0007669"/>
    <property type="project" value="TreeGrafter"/>
</dbReference>
<feature type="non-terminal residue" evidence="7">
    <location>
        <position position="558"/>
    </location>
</feature>
<evidence type="ECO:0000256" key="4">
    <source>
        <dbReference type="ARBA" id="ARBA00023136"/>
    </source>
</evidence>
<feature type="transmembrane region" description="Helical" evidence="6">
    <location>
        <begin position="456"/>
        <end position="481"/>
    </location>
</feature>
<evidence type="ECO:0000256" key="6">
    <source>
        <dbReference type="SAM" id="Phobius"/>
    </source>
</evidence>
<dbReference type="InterPro" id="IPR011701">
    <property type="entry name" value="MFS"/>
</dbReference>
<comment type="subcellular location">
    <subcellularLocation>
        <location evidence="1">Membrane</location>
        <topology evidence="1">Multi-pass membrane protein</topology>
    </subcellularLocation>
</comment>
<reference evidence="7" key="1">
    <citation type="submission" date="2022-12" db="EMBL/GenBank/DDBJ databases">
        <authorList>
            <person name="Petersen C."/>
        </authorList>
    </citation>
    <scope>NUCLEOTIDE SEQUENCE</scope>
    <source>
        <strain evidence="7">IBT 3081</strain>
    </source>
</reference>
<evidence type="ECO:0008006" key="9">
    <source>
        <dbReference type="Google" id="ProtNLM"/>
    </source>
</evidence>
<dbReference type="OrthoDB" id="3357846at2759"/>
<dbReference type="RefSeq" id="XP_056573795.1">
    <property type="nucleotide sequence ID" value="XM_056727980.1"/>
</dbReference>
<evidence type="ECO:0000256" key="5">
    <source>
        <dbReference type="SAM" id="MobiDB-lite"/>
    </source>
</evidence>
<dbReference type="GO" id="GO:0005886">
    <property type="term" value="C:plasma membrane"/>
    <property type="evidence" value="ECO:0007669"/>
    <property type="project" value="TreeGrafter"/>
</dbReference>
<dbReference type="SUPFAM" id="SSF103473">
    <property type="entry name" value="MFS general substrate transporter"/>
    <property type="match status" value="1"/>
</dbReference>
<keyword evidence="3 6" id="KW-1133">Transmembrane helix</keyword>
<dbReference type="AlphaFoldDB" id="A0A9W9RDQ9"/>
<proteinExistence type="predicted"/>
<sequence length="558" mass="62010">QERDMELIRESPLGQLLRAITGNRILLYPEEKPGFVPSSPDETRHQIESKQSLGGDSAIAPTATSYDGPYEENDANYIVDWYGPDDPSNPRNWSSWKKRFVTFQIWYTSPHILPRFSHSRSFYTFAIYCGSSIYVPAESQIMEYFQVSQTKASLGLALYVLGYGLGPLLFSPLSEVPLYGRNIPYITSLTIFVVLCVPTALVDNYAGLMVLRLLQGFFGSPCLASGGASMTDMYSDIYLPLGLTSWVAAAYGGPALGPLLSAFSVAEKGWRWAMWEILWMSTPILVLMVICLPETSADNILLRRAGRLRRVTGNSKFLSRSEIAHNSQAFDKMLLDCLIKPAEIMMKDPAVLFANFYTSLVYGIYYSFFEAFPLVFPNKYGLDARDVSLIFISIIIGCALAATVYIFYVYTRLMPDLKAKGQRAHEHRLGPALFASLGPPVGLLIFAWTANGKIHWAVSALGVVIYSGSVFIVFQCVVIYLPLAYPKYSASLFAGNDTTRSTVAFAFILFSRSMFIELGIDKGVTLLAGLSILGIIGMFILYFYGANLRARSSFAEQR</sequence>
<dbReference type="Gene3D" id="1.20.1250.20">
    <property type="entry name" value="MFS general substrate transporter like domains"/>
    <property type="match status" value="1"/>
</dbReference>
<feature type="transmembrane region" description="Helical" evidence="6">
    <location>
        <begin position="277"/>
        <end position="301"/>
    </location>
</feature>
<feature type="transmembrane region" description="Helical" evidence="6">
    <location>
        <begin position="182"/>
        <end position="202"/>
    </location>
</feature>
<keyword evidence="8" id="KW-1185">Reference proteome</keyword>
<feature type="transmembrane region" description="Helical" evidence="6">
    <location>
        <begin position="526"/>
        <end position="544"/>
    </location>
</feature>
<dbReference type="GeneID" id="81467163"/>
<evidence type="ECO:0000313" key="8">
    <source>
        <dbReference type="Proteomes" id="UP001147752"/>
    </source>
</evidence>
<comment type="caution">
    <text evidence="7">The sequence shown here is derived from an EMBL/GenBank/DDBJ whole genome shotgun (WGS) entry which is preliminary data.</text>
</comment>
<dbReference type="GO" id="GO:0015244">
    <property type="term" value="F:fluconazole transmembrane transporter activity"/>
    <property type="evidence" value="ECO:0007669"/>
    <property type="project" value="TreeGrafter"/>
</dbReference>
<evidence type="ECO:0000256" key="2">
    <source>
        <dbReference type="ARBA" id="ARBA00022692"/>
    </source>
</evidence>
<protein>
    <recommendedName>
        <fullName evidence="9">Major facilitator superfamily (MFS) profile domain-containing protein</fullName>
    </recommendedName>
</protein>
<dbReference type="Proteomes" id="UP001147752">
    <property type="component" value="Unassembled WGS sequence"/>
</dbReference>
<evidence type="ECO:0000256" key="1">
    <source>
        <dbReference type="ARBA" id="ARBA00004141"/>
    </source>
</evidence>
<feature type="transmembrane region" description="Helical" evidence="6">
    <location>
        <begin position="350"/>
        <end position="369"/>
    </location>
</feature>
<feature type="region of interest" description="Disordered" evidence="5">
    <location>
        <begin position="31"/>
        <end position="67"/>
    </location>
</feature>
<name>A0A9W9RDQ9_9EURO</name>
<gene>
    <name evidence="7" type="ORF">N7517_010257</name>
</gene>
<dbReference type="PANTHER" id="PTHR23502:SF23">
    <property type="entry name" value="FLUCONAZOLE RESISTANCE PROTEIN 1"/>
    <property type="match status" value="1"/>
</dbReference>
<dbReference type="Pfam" id="PF07690">
    <property type="entry name" value="MFS_1"/>
    <property type="match status" value="1"/>
</dbReference>
<keyword evidence="2 6" id="KW-0812">Transmembrane</keyword>
<feature type="transmembrane region" description="Helical" evidence="6">
    <location>
        <begin position="237"/>
        <end position="257"/>
    </location>
</feature>
<feature type="transmembrane region" description="Helical" evidence="6">
    <location>
        <begin position="152"/>
        <end position="170"/>
    </location>
</feature>
<dbReference type="PANTHER" id="PTHR23502">
    <property type="entry name" value="MAJOR FACILITATOR SUPERFAMILY"/>
    <property type="match status" value="1"/>
</dbReference>
<evidence type="ECO:0000256" key="3">
    <source>
        <dbReference type="ARBA" id="ARBA00022989"/>
    </source>
</evidence>
<dbReference type="InterPro" id="IPR036259">
    <property type="entry name" value="MFS_trans_sf"/>
</dbReference>
<dbReference type="CDD" id="cd17323">
    <property type="entry name" value="MFS_Tpo1_MDR_like"/>
    <property type="match status" value="1"/>
</dbReference>